<organism evidence="4 5">
    <name type="scientific">Lingula anatina</name>
    <name type="common">Brachiopod</name>
    <name type="synonym">Lingula unguis</name>
    <dbReference type="NCBI Taxonomy" id="7574"/>
    <lineage>
        <taxon>Eukaryota</taxon>
        <taxon>Metazoa</taxon>
        <taxon>Spiralia</taxon>
        <taxon>Lophotrochozoa</taxon>
        <taxon>Brachiopoda</taxon>
        <taxon>Linguliformea</taxon>
        <taxon>Lingulata</taxon>
        <taxon>Lingulida</taxon>
        <taxon>Linguloidea</taxon>
        <taxon>Lingulidae</taxon>
        <taxon>Lingula</taxon>
    </lineage>
</organism>
<evidence type="ECO:0000256" key="2">
    <source>
        <dbReference type="SAM" id="Phobius"/>
    </source>
</evidence>
<dbReference type="InterPro" id="IPR000922">
    <property type="entry name" value="Lectin_gal-bd_dom"/>
</dbReference>
<dbReference type="GeneID" id="106158365"/>
<feature type="domain" description="SUEL-type lectin" evidence="3">
    <location>
        <begin position="38"/>
        <end position="143"/>
    </location>
</feature>
<evidence type="ECO:0000313" key="5">
    <source>
        <dbReference type="RefSeq" id="XP_013389755.1"/>
    </source>
</evidence>
<keyword evidence="4" id="KW-1185">Reference proteome</keyword>
<name>A0A1S3HUN6_LINAN</name>
<reference evidence="5" key="1">
    <citation type="submission" date="2025-08" db="UniProtKB">
        <authorList>
            <consortium name="RefSeq"/>
        </authorList>
    </citation>
    <scope>IDENTIFICATION</scope>
    <source>
        <tissue evidence="5">Gonads</tissue>
    </source>
</reference>
<dbReference type="PROSITE" id="PS50228">
    <property type="entry name" value="SUEL_LECTIN"/>
    <property type="match status" value="1"/>
</dbReference>
<dbReference type="InParanoid" id="A0A1S3HUN6"/>
<evidence type="ECO:0000313" key="4">
    <source>
        <dbReference type="Proteomes" id="UP000085678"/>
    </source>
</evidence>
<dbReference type="AlphaFoldDB" id="A0A1S3HUN6"/>
<dbReference type="CDD" id="cd22843">
    <property type="entry name" value="Gal_Rha_Lectin-like_P113"/>
    <property type="match status" value="1"/>
</dbReference>
<keyword evidence="2" id="KW-1133">Transmembrane helix</keyword>
<protein>
    <submittedName>
        <fullName evidence="5">Uncharacterized protein LOC106158365</fullName>
    </submittedName>
</protein>
<dbReference type="GO" id="GO:0030246">
    <property type="term" value="F:carbohydrate binding"/>
    <property type="evidence" value="ECO:0007669"/>
    <property type="project" value="InterPro"/>
</dbReference>
<feature type="compositionally biased region" description="Basic and acidic residues" evidence="1">
    <location>
        <begin position="217"/>
        <end position="227"/>
    </location>
</feature>
<feature type="region of interest" description="Disordered" evidence="1">
    <location>
        <begin position="191"/>
        <end position="243"/>
    </location>
</feature>
<evidence type="ECO:0000259" key="3">
    <source>
        <dbReference type="PROSITE" id="PS50228"/>
    </source>
</evidence>
<dbReference type="Gene3D" id="2.60.120.740">
    <property type="match status" value="1"/>
</dbReference>
<accession>A0A1S3HUN6</accession>
<dbReference type="InterPro" id="IPR043159">
    <property type="entry name" value="Lectin_gal-bd_sf"/>
</dbReference>
<sequence length="243" mass="25835">MYRNKIPGHIYVYVLAGLCVFYGTATAEHVVPPLMAFVCGMGNVTLSCDQPKDHVVSLESAGYGQDKSYPCETCNGLNTSAPSGPCSQHCMNHTDLTESAVWMTCLQKPVCVLSFKDIFSTTTLNPCGSLGGQNYLKVVYSCIKPEPPAAIVSSAALAVTIGPIVAIAVAGIAIVLVAFLFYHKRRKAAGKPRQERGPAAVALNPSPTADGSPERVTSPEEPLKPYDPENIPYVDDSDGQIDA</sequence>
<gene>
    <name evidence="5" type="primary">LOC106158365</name>
</gene>
<proteinExistence type="predicted"/>
<keyword evidence="2" id="KW-0472">Membrane</keyword>
<evidence type="ECO:0000256" key="1">
    <source>
        <dbReference type="SAM" id="MobiDB-lite"/>
    </source>
</evidence>
<keyword evidence="2" id="KW-0812">Transmembrane</keyword>
<feature type="transmembrane region" description="Helical" evidence="2">
    <location>
        <begin position="155"/>
        <end position="182"/>
    </location>
</feature>
<dbReference type="RefSeq" id="XP_013389755.1">
    <property type="nucleotide sequence ID" value="XM_013534301.2"/>
</dbReference>
<dbReference type="KEGG" id="lak:106158365"/>
<dbReference type="Proteomes" id="UP000085678">
    <property type="component" value="Unplaced"/>
</dbReference>